<comment type="caution">
    <text evidence="7">The sequence shown here is derived from an EMBL/GenBank/DDBJ whole genome shotgun (WGS) entry which is preliminary data.</text>
</comment>
<dbReference type="PROSITE" id="PS51462">
    <property type="entry name" value="NUDIX"/>
    <property type="match status" value="1"/>
</dbReference>
<evidence type="ECO:0000313" key="8">
    <source>
        <dbReference type="Proteomes" id="UP001610990"/>
    </source>
</evidence>
<evidence type="ECO:0000313" key="7">
    <source>
        <dbReference type="EMBL" id="MFH8582965.1"/>
    </source>
</evidence>
<keyword evidence="3 5" id="KW-0378">Hydrolase</keyword>
<accession>A0ABW7R4J7</accession>
<evidence type="ECO:0000256" key="5">
    <source>
        <dbReference type="RuleBase" id="RU003476"/>
    </source>
</evidence>
<dbReference type="Pfam" id="PF00293">
    <property type="entry name" value="NUDIX"/>
    <property type="match status" value="1"/>
</dbReference>
<dbReference type="Gene3D" id="3.90.79.10">
    <property type="entry name" value="Nucleoside Triphosphate Pyrophosphohydrolase"/>
    <property type="match status" value="1"/>
</dbReference>
<comment type="similarity">
    <text evidence="2 5">Belongs to the Nudix hydrolase family.</text>
</comment>
<dbReference type="PROSITE" id="PS00893">
    <property type="entry name" value="NUDIX_BOX"/>
    <property type="match status" value="1"/>
</dbReference>
<gene>
    <name evidence="7" type="ORF">ACH4GP_01030</name>
</gene>
<evidence type="ECO:0000259" key="6">
    <source>
        <dbReference type="PROSITE" id="PS51462"/>
    </source>
</evidence>
<dbReference type="RefSeq" id="WP_397670582.1">
    <property type="nucleotide sequence ID" value="NZ_JBIRGH010000001.1"/>
</dbReference>
<dbReference type="InterPro" id="IPR020084">
    <property type="entry name" value="NUDIX_hydrolase_CS"/>
</dbReference>
<dbReference type="Proteomes" id="UP001610990">
    <property type="component" value="Unassembled WGS sequence"/>
</dbReference>
<keyword evidence="8" id="KW-1185">Reference proteome</keyword>
<name>A0ABW7R4J7_9ACTN</name>
<dbReference type="EMBL" id="JBIRGH010000001">
    <property type="protein sequence ID" value="MFH8582965.1"/>
    <property type="molecule type" value="Genomic_DNA"/>
</dbReference>
<dbReference type="PANTHER" id="PTHR43046:SF12">
    <property type="entry name" value="GDP-MANNOSE MANNOSYL HYDROLASE"/>
    <property type="match status" value="1"/>
</dbReference>
<protein>
    <submittedName>
        <fullName evidence="7">NUDIX domain-containing protein</fullName>
    </submittedName>
</protein>
<dbReference type="PANTHER" id="PTHR43046">
    <property type="entry name" value="GDP-MANNOSE MANNOSYL HYDROLASE"/>
    <property type="match status" value="1"/>
</dbReference>
<comment type="cofactor">
    <cofactor evidence="1">
        <name>Mg(2+)</name>
        <dbReference type="ChEBI" id="CHEBI:18420"/>
    </cofactor>
</comment>
<evidence type="ECO:0000256" key="1">
    <source>
        <dbReference type="ARBA" id="ARBA00001946"/>
    </source>
</evidence>
<keyword evidence="4" id="KW-0460">Magnesium</keyword>
<dbReference type="PRINTS" id="PR00502">
    <property type="entry name" value="NUDIXFAMILY"/>
</dbReference>
<dbReference type="InterPro" id="IPR020476">
    <property type="entry name" value="Nudix_hydrolase"/>
</dbReference>
<evidence type="ECO:0000256" key="3">
    <source>
        <dbReference type="ARBA" id="ARBA00022801"/>
    </source>
</evidence>
<feature type="domain" description="Nudix hydrolase" evidence="6">
    <location>
        <begin position="12"/>
        <end position="140"/>
    </location>
</feature>
<dbReference type="InterPro" id="IPR000086">
    <property type="entry name" value="NUDIX_hydrolase_dom"/>
</dbReference>
<organism evidence="7 8">
    <name type="scientific">Streptomyces celluloflavus</name>
    <dbReference type="NCBI Taxonomy" id="58344"/>
    <lineage>
        <taxon>Bacteria</taxon>
        <taxon>Bacillati</taxon>
        <taxon>Actinomycetota</taxon>
        <taxon>Actinomycetes</taxon>
        <taxon>Kitasatosporales</taxon>
        <taxon>Streptomycetaceae</taxon>
        <taxon>Streptomyces</taxon>
    </lineage>
</organism>
<reference evidence="7 8" key="1">
    <citation type="submission" date="2024-10" db="EMBL/GenBank/DDBJ databases">
        <title>The Natural Products Discovery Center: Release of the First 8490 Sequenced Strains for Exploring Actinobacteria Biosynthetic Diversity.</title>
        <authorList>
            <person name="Kalkreuter E."/>
            <person name="Kautsar S.A."/>
            <person name="Yang D."/>
            <person name="Bader C.D."/>
            <person name="Teijaro C.N."/>
            <person name="Fluegel L."/>
            <person name="Davis C.M."/>
            <person name="Simpson J.R."/>
            <person name="Lauterbach L."/>
            <person name="Steele A.D."/>
            <person name="Gui C."/>
            <person name="Meng S."/>
            <person name="Li G."/>
            <person name="Viehrig K."/>
            <person name="Ye F."/>
            <person name="Su P."/>
            <person name="Kiefer A.F."/>
            <person name="Nichols A."/>
            <person name="Cepeda A.J."/>
            <person name="Yan W."/>
            <person name="Fan B."/>
            <person name="Jiang Y."/>
            <person name="Adhikari A."/>
            <person name="Zheng C.-J."/>
            <person name="Schuster L."/>
            <person name="Cowan T.M."/>
            <person name="Smanski M.J."/>
            <person name="Chevrette M.G."/>
            <person name="De Carvalho L.P.S."/>
            <person name="Shen B."/>
        </authorList>
    </citation>
    <scope>NUCLEOTIDE SEQUENCE [LARGE SCALE GENOMIC DNA]</scope>
    <source>
        <strain evidence="7 8">NPDC018013</strain>
    </source>
</reference>
<proteinExistence type="inferred from homology"/>
<sequence>MAENEQEQRMATPRMAAGALFFNDQDQVLLVKPSYKPKWEIPGGYIERGESPLTACRREVEEELGITPVIGPLLVVDWAPSEAEGDKVLYVFDGGRLPPEELANVKLATEEVLAAEFHPVDAADELLIPRLARRIKAAIMARDQSYTAYLEHGQPPKSERDHGTP</sequence>
<evidence type="ECO:0000256" key="2">
    <source>
        <dbReference type="ARBA" id="ARBA00005582"/>
    </source>
</evidence>
<dbReference type="InterPro" id="IPR015797">
    <property type="entry name" value="NUDIX_hydrolase-like_dom_sf"/>
</dbReference>
<evidence type="ECO:0000256" key="4">
    <source>
        <dbReference type="ARBA" id="ARBA00022842"/>
    </source>
</evidence>
<dbReference type="CDD" id="cd18876">
    <property type="entry name" value="NUDIX_Hydrolase"/>
    <property type="match status" value="1"/>
</dbReference>
<dbReference type="SUPFAM" id="SSF55811">
    <property type="entry name" value="Nudix"/>
    <property type="match status" value="1"/>
</dbReference>